<protein>
    <recommendedName>
        <fullName evidence="4">DUF2752 domain-containing protein</fullName>
    </recommendedName>
</protein>
<sequence>MTKPYKSKKALPKNFKQRISIQKQRKFYIATSLLLISAYAWIGWHWQVGSQSMQLSVCLSRRLLGIACPSCGTTRGVLAALRGDWMLALYYNPFSILAISGLVVVPFFLVYDLMKKDTFTYRLYRAMERLLHKPLVLLVITSLIALNWVWNIQKGI</sequence>
<feature type="transmembrane region" description="Helical" evidence="1">
    <location>
        <begin position="135"/>
        <end position="153"/>
    </location>
</feature>
<feature type="transmembrane region" description="Helical" evidence="1">
    <location>
        <begin position="27"/>
        <end position="46"/>
    </location>
</feature>
<dbReference type="EMBL" id="JAASRN010000009">
    <property type="protein sequence ID" value="NIK74891.1"/>
    <property type="molecule type" value="Genomic_DNA"/>
</dbReference>
<evidence type="ECO:0000313" key="3">
    <source>
        <dbReference type="Proteomes" id="UP000537126"/>
    </source>
</evidence>
<dbReference type="Proteomes" id="UP000537126">
    <property type="component" value="Unassembled WGS sequence"/>
</dbReference>
<evidence type="ECO:0000313" key="2">
    <source>
        <dbReference type="EMBL" id="NIK74891.1"/>
    </source>
</evidence>
<organism evidence="2 3">
    <name type="scientific">Thermonema lapsum</name>
    <dbReference type="NCBI Taxonomy" id="28195"/>
    <lineage>
        <taxon>Bacteria</taxon>
        <taxon>Pseudomonadati</taxon>
        <taxon>Bacteroidota</taxon>
        <taxon>Cytophagia</taxon>
        <taxon>Cytophagales</taxon>
        <taxon>Thermonemataceae</taxon>
        <taxon>Thermonema</taxon>
    </lineage>
</organism>
<dbReference type="RefSeq" id="WP_166921110.1">
    <property type="nucleotide sequence ID" value="NZ_JAASRN010000009.1"/>
</dbReference>
<evidence type="ECO:0000256" key="1">
    <source>
        <dbReference type="SAM" id="Phobius"/>
    </source>
</evidence>
<evidence type="ECO:0008006" key="4">
    <source>
        <dbReference type="Google" id="ProtNLM"/>
    </source>
</evidence>
<reference evidence="2 3" key="1">
    <citation type="submission" date="2020-03" db="EMBL/GenBank/DDBJ databases">
        <title>Genomic Encyclopedia of Type Strains, Phase IV (KMG-IV): sequencing the most valuable type-strain genomes for metagenomic binning, comparative biology and taxonomic classification.</title>
        <authorList>
            <person name="Goeker M."/>
        </authorList>
    </citation>
    <scope>NUCLEOTIDE SEQUENCE [LARGE SCALE GENOMIC DNA]</scope>
    <source>
        <strain evidence="2 3">DSM 5718</strain>
    </source>
</reference>
<dbReference type="InterPro" id="IPR021215">
    <property type="entry name" value="DUF2752"/>
</dbReference>
<keyword evidence="1" id="KW-1133">Transmembrane helix</keyword>
<dbReference type="AlphaFoldDB" id="A0A846MTY5"/>
<dbReference type="Pfam" id="PF10825">
    <property type="entry name" value="DUF2752"/>
    <property type="match status" value="1"/>
</dbReference>
<keyword evidence="1" id="KW-0472">Membrane</keyword>
<proteinExistence type="predicted"/>
<feature type="transmembrane region" description="Helical" evidence="1">
    <location>
        <begin position="94"/>
        <end position="114"/>
    </location>
</feature>
<name>A0A846MTY5_9BACT</name>
<keyword evidence="1" id="KW-0812">Transmembrane</keyword>
<accession>A0A846MTY5</accession>
<gene>
    <name evidence="2" type="ORF">FHS56_002425</name>
</gene>
<comment type="caution">
    <text evidence="2">The sequence shown here is derived from an EMBL/GenBank/DDBJ whole genome shotgun (WGS) entry which is preliminary data.</text>
</comment>
<keyword evidence="3" id="KW-1185">Reference proteome</keyword>